<name>A0AAN6UWQ0_9PEZI</name>
<dbReference type="RefSeq" id="XP_062633815.1">
    <property type="nucleotide sequence ID" value="XM_062778302.1"/>
</dbReference>
<keyword evidence="4" id="KW-1185">Reference proteome</keyword>
<feature type="region of interest" description="Disordered" evidence="1">
    <location>
        <begin position="1"/>
        <end position="82"/>
    </location>
</feature>
<reference evidence="3" key="1">
    <citation type="journal article" date="2023" name="Mol. Phylogenet. Evol.">
        <title>Genome-scale phylogeny and comparative genomics of the fungal order Sordariales.</title>
        <authorList>
            <person name="Hensen N."/>
            <person name="Bonometti L."/>
            <person name="Westerberg I."/>
            <person name="Brannstrom I.O."/>
            <person name="Guillou S."/>
            <person name="Cros-Aarteil S."/>
            <person name="Calhoun S."/>
            <person name="Haridas S."/>
            <person name="Kuo A."/>
            <person name="Mondo S."/>
            <person name="Pangilinan J."/>
            <person name="Riley R."/>
            <person name="LaButti K."/>
            <person name="Andreopoulos B."/>
            <person name="Lipzen A."/>
            <person name="Chen C."/>
            <person name="Yan M."/>
            <person name="Daum C."/>
            <person name="Ng V."/>
            <person name="Clum A."/>
            <person name="Steindorff A."/>
            <person name="Ohm R.A."/>
            <person name="Martin F."/>
            <person name="Silar P."/>
            <person name="Natvig D.O."/>
            <person name="Lalanne C."/>
            <person name="Gautier V."/>
            <person name="Ament-Velasquez S.L."/>
            <person name="Kruys A."/>
            <person name="Hutchinson M.I."/>
            <person name="Powell A.J."/>
            <person name="Barry K."/>
            <person name="Miller A.N."/>
            <person name="Grigoriev I.V."/>
            <person name="Debuchy R."/>
            <person name="Gladieux P."/>
            <person name="Hiltunen Thoren M."/>
            <person name="Johannesson H."/>
        </authorList>
    </citation>
    <scope>NUCLEOTIDE SEQUENCE</scope>
    <source>
        <strain evidence="3">CBS 141.50</strain>
    </source>
</reference>
<sequence length="276" mass="30892">MRNDQQTADPAESLEATVATRLRERKRPIRTYGRRAINPRERDQDSKQRDRVTQSCTPDLDRGDSPTQFSTFSTPTNPRSRNHLAMQSRGSILAYFKPLSSSPEKTISDAAFSDRASSPTPSSSPPSPSHTRKRRRLTTRPMLGDLGGHRGCYTLDSALDEQHGDLQINEDTIVVKAEGYDVLGSALSEVPPNTLDRSSATESSPKDEATVIKKSLGKRSARELTQTTLSLSLQKEPGFTICSVCDILYNPLNEKDRKEHNRRHAAFSRNIRRRTQ</sequence>
<evidence type="ECO:0000256" key="1">
    <source>
        <dbReference type="SAM" id="MobiDB-lite"/>
    </source>
</evidence>
<dbReference type="AlphaFoldDB" id="A0AAN6UWQ0"/>
<evidence type="ECO:0000313" key="4">
    <source>
        <dbReference type="Proteomes" id="UP001302676"/>
    </source>
</evidence>
<feature type="compositionally biased region" description="Basic and acidic residues" evidence="1">
    <location>
        <begin position="38"/>
        <end position="52"/>
    </location>
</feature>
<feature type="region of interest" description="Disordered" evidence="1">
    <location>
        <begin position="257"/>
        <end position="276"/>
    </location>
</feature>
<dbReference type="Pfam" id="PF13878">
    <property type="entry name" value="zf-C2H2_3"/>
    <property type="match status" value="1"/>
</dbReference>
<feature type="compositionally biased region" description="Basic residues" evidence="1">
    <location>
        <begin position="260"/>
        <end position="276"/>
    </location>
</feature>
<feature type="compositionally biased region" description="Basic residues" evidence="1">
    <location>
        <begin position="23"/>
        <end position="33"/>
    </location>
</feature>
<dbReference type="GeneID" id="87814915"/>
<dbReference type="InterPro" id="IPR028005">
    <property type="entry name" value="AcTrfase_ESCO_Znf_dom"/>
</dbReference>
<proteinExistence type="predicted"/>
<dbReference type="EMBL" id="MU853631">
    <property type="protein sequence ID" value="KAK4140444.1"/>
    <property type="molecule type" value="Genomic_DNA"/>
</dbReference>
<comment type="caution">
    <text evidence="3">The sequence shown here is derived from an EMBL/GenBank/DDBJ whole genome shotgun (WGS) entry which is preliminary data.</text>
</comment>
<gene>
    <name evidence="3" type="ORF">C8A04DRAFT_14948</name>
</gene>
<dbReference type="Proteomes" id="UP001302676">
    <property type="component" value="Unassembled WGS sequence"/>
</dbReference>
<feature type="domain" description="N-acetyltransferase ESCO zinc-finger" evidence="2">
    <location>
        <begin position="226"/>
        <end position="265"/>
    </location>
</feature>
<evidence type="ECO:0000259" key="2">
    <source>
        <dbReference type="Pfam" id="PF13878"/>
    </source>
</evidence>
<protein>
    <recommendedName>
        <fullName evidence="2">N-acetyltransferase ESCO zinc-finger domain-containing protein</fullName>
    </recommendedName>
</protein>
<reference evidence="3" key="2">
    <citation type="submission" date="2023-05" db="EMBL/GenBank/DDBJ databases">
        <authorList>
            <consortium name="Lawrence Berkeley National Laboratory"/>
            <person name="Steindorff A."/>
            <person name="Hensen N."/>
            <person name="Bonometti L."/>
            <person name="Westerberg I."/>
            <person name="Brannstrom I.O."/>
            <person name="Guillou S."/>
            <person name="Cros-Aarteil S."/>
            <person name="Calhoun S."/>
            <person name="Haridas S."/>
            <person name="Kuo A."/>
            <person name="Mondo S."/>
            <person name="Pangilinan J."/>
            <person name="Riley R."/>
            <person name="Labutti K."/>
            <person name="Andreopoulos B."/>
            <person name="Lipzen A."/>
            <person name="Chen C."/>
            <person name="Yanf M."/>
            <person name="Daum C."/>
            <person name="Ng V."/>
            <person name="Clum A."/>
            <person name="Ohm R."/>
            <person name="Martin F."/>
            <person name="Silar P."/>
            <person name="Natvig D."/>
            <person name="Lalanne C."/>
            <person name="Gautier V."/>
            <person name="Ament-Velasquez S.L."/>
            <person name="Kruys A."/>
            <person name="Hutchinson M.I."/>
            <person name="Powell A.J."/>
            <person name="Barry K."/>
            <person name="Miller A.N."/>
            <person name="Grigoriev I.V."/>
            <person name="Debuchy R."/>
            <person name="Gladieux P."/>
            <person name="Thoren M.H."/>
            <person name="Johannesson H."/>
        </authorList>
    </citation>
    <scope>NUCLEOTIDE SEQUENCE</scope>
    <source>
        <strain evidence="3">CBS 141.50</strain>
    </source>
</reference>
<feature type="compositionally biased region" description="Low complexity" evidence="1">
    <location>
        <begin position="65"/>
        <end position="76"/>
    </location>
</feature>
<accession>A0AAN6UWQ0</accession>
<feature type="region of interest" description="Disordered" evidence="1">
    <location>
        <begin position="191"/>
        <end position="211"/>
    </location>
</feature>
<evidence type="ECO:0000313" key="3">
    <source>
        <dbReference type="EMBL" id="KAK4140444.1"/>
    </source>
</evidence>
<feature type="region of interest" description="Disordered" evidence="1">
    <location>
        <begin position="111"/>
        <end position="145"/>
    </location>
</feature>
<organism evidence="3 4">
    <name type="scientific">Dichotomopilus funicola</name>
    <dbReference type="NCBI Taxonomy" id="1934379"/>
    <lineage>
        <taxon>Eukaryota</taxon>
        <taxon>Fungi</taxon>
        <taxon>Dikarya</taxon>
        <taxon>Ascomycota</taxon>
        <taxon>Pezizomycotina</taxon>
        <taxon>Sordariomycetes</taxon>
        <taxon>Sordariomycetidae</taxon>
        <taxon>Sordariales</taxon>
        <taxon>Chaetomiaceae</taxon>
        <taxon>Dichotomopilus</taxon>
    </lineage>
</organism>